<evidence type="ECO:0000256" key="1">
    <source>
        <dbReference type="ARBA" id="ARBA00004601"/>
    </source>
</evidence>
<evidence type="ECO:0000256" key="5">
    <source>
        <dbReference type="ARBA" id="ARBA00022927"/>
    </source>
</evidence>
<feature type="domain" description="Vps52 coiled-coil" evidence="7">
    <location>
        <begin position="58"/>
        <end position="198"/>
    </location>
</feature>
<dbReference type="InterPro" id="IPR048361">
    <property type="entry name" value="Vps52_C"/>
</dbReference>
<organism evidence="9 10">
    <name type="scientific">Meloidogyne hapla</name>
    <name type="common">Root-knot nematode worm</name>
    <dbReference type="NCBI Taxonomy" id="6305"/>
    <lineage>
        <taxon>Eukaryota</taxon>
        <taxon>Metazoa</taxon>
        <taxon>Ecdysozoa</taxon>
        <taxon>Nematoda</taxon>
        <taxon>Chromadorea</taxon>
        <taxon>Rhabditida</taxon>
        <taxon>Tylenchina</taxon>
        <taxon>Tylenchomorpha</taxon>
        <taxon>Tylenchoidea</taxon>
        <taxon>Meloidogynidae</taxon>
        <taxon>Meloidogyninae</taxon>
        <taxon>Meloidogyne</taxon>
    </lineage>
</organism>
<dbReference type="GO" id="GO:0005829">
    <property type="term" value="C:cytosol"/>
    <property type="evidence" value="ECO:0007669"/>
    <property type="project" value="GOC"/>
</dbReference>
<evidence type="ECO:0000256" key="3">
    <source>
        <dbReference type="ARBA" id="ARBA00017083"/>
    </source>
</evidence>
<dbReference type="InterPro" id="IPR048319">
    <property type="entry name" value="Vps52_CC"/>
</dbReference>
<dbReference type="PANTHER" id="PTHR14190:SF7">
    <property type="entry name" value="VACUOLAR PROTEIN SORTING-ASSOCIATED PROTEIN 52 HOMOLOG"/>
    <property type="match status" value="1"/>
</dbReference>
<dbReference type="AlphaFoldDB" id="A0A1I8BKF6"/>
<dbReference type="GO" id="GO:0032456">
    <property type="term" value="P:endocytic recycling"/>
    <property type="evidence" value="ECO:0007669"/>
    <property type="project" value="TreeGrafter"/>
</dbReference>
<evidence type="ECO:0000256" key="6">
    <source>
        <dbReference type="ARBA" id="ARBA00023034"/>
    </source>
</evidence>
<dbReference type="GO" id="GO:0019905">
    <property type="term" value="F:syntaxin binding"/>
    <property type="evidence" value="ECO:0007669"/>
    <property type="project" value="TreeGrafter"/>
</dbReference>
<keyword evidence="6" id="KW-0333">Golgi apparatus</keyword>
<dbReference type="PANTHER" id="PTHR14190">
    <property type="entry name" value="SUPPRESSOR OF ACTIN MUTATIONS 2/VACUOLAR PROTEIN SORTING 52"/>
    <property type="match status" value="1"/>
</dbReference>
<evidence type="ECO:0000259" key="7">
    <source>
        <dbReference type="Pfam" id="PF04129"/>
    </source>
</evidence>
<evidence type="ECO:0000256" key="4">
    <source>
        <dbReference type="ARBA" id="ARBA00022448"/>
    </source>
</evidence>
<dbReference type="GO" id="GO:0042147">
    <property type="term" value="P:retrograde transport, endosome to Golgi"/>
    <property type="evidence" value="ECO:0007669"/>
    <property type="project" value="TreeGrafter"/>
</dbReference>
<keyword evidence="5" id="KW-0653">Protein transport</keyword>
<reference evidence="10" key="1">
    <citation type="submission" date="2016-11" db="UniProtKB">
        <authorList>
            <consortium name="WormBaseParasite"/>
        </authorList>
    </citation>
    <scope>IDENTIFICATION</scope>
</reference>
<dbReference type="GO" id="GO:0007041">
    <property type="term" value="P:lysosomal transport"/>
    <property type="evidence" value="ECO:0007669"/>
    <property type="project" value="TreeGrafter"/>
</dbReference>
<dbReference type="GO" id="GO:0006896">
    <property type="term" value="P:Golgi to vacuole transport"/>
    <property type="evidence" value="ECO:0007669"/>
    <property type="project" value="TreeGrafter"/>
</dbReference>
<evidence type="ECO:0000313" key="10">
    <source>
        <dbReference type="WBParaSite" id="MhA1_Contig30.frz3.gene8"/>
    </source>
</evidence>
<dbReference type="InterPro" id="IPR007258">
    <property type="entry name" value="Vps52"/>
</dbReference>
<evidence type="ECO:0000313" key="9">
    <source>
        <dbReference type="Proteomes" id="UP000095281"/>
    </source>
</evidence>
<evidence type="ECO:0000259" key="8">
    <source>
        <dbReference type="Pfam" id="PF20655"/>
    </source>
</evidence>
<keyword evidence="4" id="KW-0813">Transport</keyword>
<dbReference type="GO" id="GO:0015031">
    <property type="term" value="P:protein transport"/>
    <property type="evidence" value="ECO:0007669"/>
    <property type="project" value="UniProtKB-KW"/>
</dbReference>
<proteinExistence type="inferred from homology"/>
<dbReference type="OMA" id="VFRLECE"/>
<keyword evidence="9" id="KW-1185">Reference proteome</keyword>
<name>A0A1I8BKF6_MELHA</name>
<sequence>MEENKKLEILNDLETTSSDIDIDDKLLINGIENQQDLRDCLANIEVELQQISQLTVQDCIDNGDKVADLANEIEECDGILEGMENMLVNFLDDLGKISGDMKHLKEQSVEINQQLNNHQRVRAELSQFVDDMVVPHSMIKAITEKDVNSTEFLEQLHELQHKLQFIKTQQFKDAKSVGDVRDVVENLKYKMSDKATKFDLLGSDNTCFKQPTTLSNLPNIFTSSNKTQQQQHKGQATVFSLGNRQNALLDDILAPLIVPNVAQENNETFQFEALFRSVQYAIVDHCSREYLFLCDFFLVTDQSAVDLFTHVMGRSIALLLKTLEERINLNYDAISLFICICFCTKYRQLMLQRGVLAIETYWENVEKMLWDRFEAVMKSHNESIRQLDVRKMTVDTRPHYVIRRYAELTSSLLVCSDLAYQKINSQLIAILSRQQAEIEGLLNRLATQLKTKKERLVFQINNYDVILTVLNVSQIHKKIFGE</sequence>
<dbReference type="Pfam" id="PF20655">
    <property type="entry name" value="Vps52_C"/>
    <property type="match status" value="1"/>
</dbReference>
<dbReference type="Pfam" id="PF04129">
    <property type="entry name" value="Vps52_CC"/>
    <property type="match status" value="1"/>
</dbReference>
<dbReference type="GO" id="GO:0000938">
    <property type="term" value="C:GARP complex"/>
    <property type="evidence" value="ECO:0007669"/>
    <property type="project" value="TreeGrafter"/>
</dbReference>
<evidence type="ECO:0000256" key="2">
    <source>
        <dbReference type="ARBA" id="ARBA00008180"/>
    </source>
</evidence>
<dbReference type="WBParaSite" id="MhA1_Contig30.frz3.gene8">
    <property type="protein sequence ID" value="MhA1_Contig30.frz3.gene8"/>
    <property type="gene ID" value="MhA1_Contig30.frz3.gene8"/>
</dbReference>
<comment type="subcellular location">
    <subcellularLocation>
        <location evidence="1">Golgi apparatus</location>
        <location evidence="1">trans-Golgi network</location>
    </subcellularLocation>
</comment>
<accession>A0A1I8BKF6</accession>
<feature type="domain" description="Vps52 C-terminal" evidence="8">
    <location>
        <begin position="225"/>
        <end position="477"/>
    </location>
</feature>
<dbReference type="Proteomes" id="UP000095281">
    <property type="component" value="Unplaced"/>
</dbReference>
<protein>
    <recommendedName>
        <fullName evidence="3">Vacuolar protein sorting-associated protein 52 homolog</fullName>
    </recommendedName>
</protein>
<comment type="similarity">
    <text evidence="2">Belongs to the VPS52 family.</text>
</comment>